<sequence>MQLIQVQNLVFLKNPVTSKAEINELENLLFLHAQKLLVKRGNALEITSVLELYSLLAIAAESQSADSR</sequence>
<dbReference type="AlphaFoldDB" id="A0AAN9TD33"/>
<evidence type="ECO:0000313" key="2">
    <source>
        <dbReference type="Proteomes" id="UP001386955"/>
    </source>
</evidence>
<proteinExistence type="predicted"/>
<protein>
    <submittedName>
        <fullName evidence="1">Uncharacterized protein</fullName>
    </submittedName>
</protein>
<accession>A0AAN9TD33</accession>
<organism evidence="1 2">
    <name type="scientific">Psophocarpus tetragonolobus</name>
    <name type="common">Winged bean</name>
    <name type="synonym">Dolichos tetragonolobus</name>
    <dbReference type="NCBI Taxonomy" id="3891"/>
    <lineage>
        <taxon>Eukaryota</taxon>
        <taxon>Viridiplantae</taxon>
        <taxon>Streptophyta</taxon>
        <taxon>Embryophyta</taxon>
        <taxon>Tracheophyta</taxon>
        <taxon>Spermatophyta</taxon>
        <taxon>Magnoliopsida</taxon>
        <taxon>eudicotyledons</taxon>
        <taxon>Gunneridae</taxon>
        <taxon>Pentapetalae</taxon>
        <taxon>rosids</taxon>
        <taxon>fabids</taxon>
        <taxon>Fabales</taxon>
        <taxon>Fabaceae</taxon>
        <taxon>Papilionoideae</taxon>
        <taxon>50 kb inversion clade</taxon>
        <taxon>NPAAA clade</taxon>
        <taxon>indigoferoid/millettioid clade</taxon>
        <taxon>Phaseoleae</taxon>
        <taxon>Psophocarpus</taxon>
    </lineage>
</organism>
<evidence type="ECO:0000313" key="1">
    <source>
        <dbReference type="EMBL" id="KAK7411560.1"/>
    </source>
</evidence>
<dbReference type="Proteomes" id="UP001386955">
    <property type="component" value="Unassembled WGS sequence"/>
</dbReference>
<comment type="caution">
    <text evidence="1">The sequence shown here is derived from an EMBL/GenBank/DDBJ whole genome shotgun (WGS) entry which is preliminary data.</text>
</comment>
<dbReference type="EMBL" id="JAYMYS010000001">
    <property type="protein sequence ID" value="KAK7411560.1"/>
    <property type="molecule type" value="Genomic_DNA"/>
</dbReference>
<gene>
    <name evidence="1" type="ORF">VNO78_02995</name>
</gene>
<keyword evidence="2" id="KW-1185">Reference proteome</keyword>
<reference evidence="1 2" key="1">
    <citation type="submission" date="2024-01" db="EMBL/GenBank/DDBJ databases">
        <title>The genomes of 5 underutilized Papilionoideae crops provide insights into root nodulation and disease resistanc.</title>
        <authorList>
            <person name="Jiang F."/>
        </authorList>
    </citation>
    <scope>NUCLEOTIDE SEQUENCE [LARGE SCALE GENOMIC DNA]</scope>
    <source>
        <strain evidence="1">DUOXIRENSHENG_FW03</strain>
        <tissue evidence="1">Leaves</tissue>
    </source>
</reference>
<name>A0AAN9TD33_PSOTE</name>